<dbReference type="Pfam" id="PF12146">
    <property type="entry name" value="Hydrolase_4"/>
    <property type="match status" value="1"/>
</dbReference>
<proteinExistence type="predicted"/>
<dbReference type="SUPFAM" id="SSF53474">
    <property type="entry name" value="alpha/beta-Hydrolases"/>
    <property type="match status" value="1"/>
</dbReference>
<organism evidence="2 3">
    <name type="scientific">Wallemia mellicola</name>
    <dbReference type="NCBI Taxonomy" id="1708541"/>
    <lineage>
        <taxon>Eukaryota</taxon>
        <taxon>Fungi</taxon>
        <taxon>Dikarya</taxon>
        <taxon>Basidiomycota</taxon>
        <taxon>Wallemiomycotina</taxon>
        <taxon>Wallemiomycetes</taxon>
        <taxon>Wallemiales</taxon>
        <taxon>Wallemiaceae</taxon>
        <taxon>Wallemia</taxon>
    </lineage>
</organism>
<evidence type="ECO:0000259" key="1">
    <source>
        <dbReference type="Pfam" id="PF12146"/>
    </source>
</evidence>
<dbReference type="GO" id="GO:0008474">
    <property type="term" value="F:palmitoyl-(protein) hydrolase activity"/>
    <property type="evidence" value="ECO:0007669"/>
    <property type="project" value="TreeGrafter"/>
</dbReference>
<dbReference type="PANTHER" id="PTHR12277">
    <property type="entry name" value="ALPHA/BETA HYDROLASE DOMAIN-CONTAINING PROTEIN"/>
    <property type="match status" value="1"/>
</dbReference>
<sequence length="323" mass="36433">MGYSPIGARQELLRDIDTLGPFDVRKISADVSPKVRLDGLEVCRKSAGDNNKPPILFYLQGNAGNPLSRLPVFHKLLHDKACVDDLKIIAFAPSSYWTSSRRRPTQRKLLEDYRCALQKTRERYPESPIFIYGHSLGGAISTILLAEHLHDENINGLILENAFGSIPDMIKAYFISPRIPYWHLHRLAFDKWDAKSVAHKVKAKTLILISENDELVPRAHVLQYESVANVVLLESIESSVNVLLIQVEHLNSWLDGVSSAEFQHLVVFESMNSKVKALSRDRNSPSSDKATTDFVLSSEEREVAVGFELAEVNTEWNDNTAWL</sequence>
<dbReference type="Proteomes" id="UP000305362">
    <property type="component" value="Unassembled WGS sequence"/>
</dbReference>
<accession>A0AB74K7B0</accession>
<dbReference type="EMBL" id="SPRV01000171">
    <property type="protein sequence ID" value="TIC56668.1"/>
    <property type="molecule type" value="Genomic_DNA"/>
</dbReference>
<evidence type="ECO:0000313" key="2">
    <source>
        <dbReference type="EMBL" id="TIC56668.1"/>
    </source>
</evidence>
<dbReference type="AlphaFoldDB" id="A0AB74K7B0"/>
<reference evidence="2 3" key="1">
    <citation type="submission" date="2019-03" db="EMBL/GenBank/DDBJ databases">
        <title>Sequencing 25 genomes of Wallemia mellicola.</title>
        <authorList>
            <person name="Gostincar C."/>
        </authorList>
    </citation>
    <scope>NUCLEOTIDE SEQUENCE [LARGE SCALE GENOMIC DNA]</scope>
    <source>
        <strain evidence="2 3">EXF-1277</strain>
    </source>
</reference>
<dbReference type="GO" id="GO:0016020">
    <property type="term" value="C:membrane"/>
    <property type="evidence" value="ECO:0007669"/>
    <property type="project" value="TreeGrafter"/>
</dbReference>
<dbReference type="PANTHER" id="PTHR12277:SF64">
    <property type="entry name" value="SUPERFAMILY HYDROLASE, PUTATIVE (AFU_ORTHOLOGUE AFUA_3G01760)-RELATED"/>
    <property type="match status" value="1"/>
</dbReference>
<dbReference type="InterPro" id="IPR029058">
    <property type="entry name" value="AB_hydrolase_fold"/>
</dbReference>
<feature type="domain" description="Serine aminopeptidase S33" evidence="1">
    <location>
        <begin position="106"/>
        <end position="169"/>
    </location>
</feature>
<comment type="caution">
    <text evidence="2">The sequence shown here is derived from an EMBL/GenBank/DDBJ whole genome shotgun (WGS) entry which is preliminary data.</text>
</comment>
<protein>
    <submittedName>
        <fullName evidence="2">Alpha/beta-hydrolase</fullName>
    </submittedName>
</protein>
<gene>
    <name evidence="2" type="ORF">E3Q03_04482</name>
</gene>
<evidence type="ECO:0000313" key="3">
    <source>
        <dbReference type="Proteomes" id="UP000305362"/>
    </source>
</evidence>
<name>A0AB74K7B0_9BASI</name>
<dbReference type="InterPro" id="IPR022742">
    <property type="entry name" value="Hydrolase_4"/>
</dbReference>
<dbReference type="Gene3D" id="3.40.50.1820">
    <property type="entry name" value="alpha/beta hydrolase"/>
    <property type="match status" value="1"/>
</dbReference>